<dbReference type="Pfam" id="PF10551">
    <property type="entry name" value="MULE"/>
    <property type="match status" value="1"/>
</dbReference>
<evidence type="ECO:0000313" key="3">
    <source>
        <dbReference type="Proteomes" id="UP000289738"/>
    </source>
</evidence>
<keyword evidence="3" id="KW-1185">Reference proteome</keyword>
<dbReference type="EMBL" id="SDMP01000014">
    <property type="protein sequence ID" value="RYR14944.1"/>
    <property type="molecule type" value="Genomic_DNA"/>
</dbReference>
<dbReference type="InterPro" id="IPR018289">
    <property type="entry name" value="MULE_transposase_dom"/>
</dbReference>
<sequence length="259" mass="30126">MGFTKNDAYNYIEKTKREKIFHGDANAAIIYLEGIAVSDPMCMARYNLTARQTTIFGFGLVLDESVGSYTWLLENLLEGMCNKKPSVIMTDGCDSMRAAIKAVFSEATHRLCAWHMEKKLTSNVKDGGLQQLFTMWLYSNMEIEEFEAEWHTTVEEYGLDDSFWAKETYNKRRMWVNAYLKDKFYVEFRTTSRCEGINANVKKFLNSRHSVLEMVQNVKLMVQKYRNIELDAHFRSIHINPVITTCLDSLERFVVTVYT</sequence>
<name>A0A444ZLB1_ARAHY</name>
<evidence type="ECO:0000259" key="1">
    <source>
        <dbReference type="Pfam" id="PF10551"/>
    </source>
</evidence>
<dbReference type="AlphaFoldDB" id="A0A444ZLB1"/>
<comment type="caution">
    <text evidence="2">The sequence shown here is derived from an EMBL/GenBank/DDBJ whole genome shotgun (WGS) entry which is preliminary data.</text>
</comment>
<evidence type="ECO:0000313" key="2">
    <source>
        <dbReference type="EMBL" id="RYR14944.1"/>
    </source>
</evidence>
<dbReference type="Proteomes" id="UP000289738">
    <property type="component" value="Chromosome B04"/>
</dbReference>
<dbReference type="PANTHER" id="PTHR47718">
    <property type="entry name" value="OS01G0519700 PROTEIN"/>
    <property type="match status" value="1"/>
</dbReference>
<protein>
    <recommendedName>
        <fullName evidence="1">MULE transposase domain-containing protein</fullName>
    </recommendedName>
</protein>
<dbReference type="STRING" id="3818.A0A444ZLB1"/>
<dbReference type="PANTHER" id="PTHR47718:SF7">
    <property type="entry name" value="PROTEIN FAR1-RELATED SEQUENCE"/>
    <property type="match status" value="1"/>
</dbReference>
<proteinExistence type="predicted"/>
<accession>A0A444ZLB1</accession>
<organism evidence="2 3">
    <name type="scientific">Arachis hypogaea</name>
    <name type="common">Peanut</name>
    <dbReference type="NCBI Taxonomy" id="3818"/>
    <lineage>
        <taxon>Eukaryota</taxon>
        <taxon>Viridiplantae</taxon>
        <taxon>Streptophyta</taxon>
        <taxon>Embryophyta</taxon>
        <taxon>Tracheophyta</taxon>
        <taxon>Spermatophyta</taxon>
        <taxon>Magnoliopsida</taxon>
        <taxon>eudicotyledons</taxon>
        <taxon>Gunneridae</taxon>
        <taxon>Pentapetalae</taxon>
        <taxon>rosids</taxon>
        <taxon>fabids</taxon>
        <taxon>Fabales</taxon>
        <taxon>Fabaceae</taxon>
        <taxon>Papilionoideae</taxon>
        <taxon>50 kb inversion clade</taxon>
        <taxon>dalbergioids sensu lato</taxon>
        <taxon>Dalbergieae</taxon>
        <taxon>Pterocarpus clade</taxon>
        <taxon>Arachis</taxon>
    </lineage>
</organism>
<gene>
    <name evidence="2" type="ORF">Ahy_B04g071668</name>
</gene>
<feature type="domain" description="MULE transposase" evidence="1">
    <location>
        <begin position="51"/>
        <end position="118"/>
    </location>
</feature>
<reference evidence="2 3" key="1">
    <citation type="submission" date="2019-01" db="EMBL/GenBank/DDBJ databases">
        <title>Sequencing of cultivated peanut Arachis hypogaea provides insights into genome evolution and oil improvement.</title>
        <authorList>
            <person name="Chen X."/>
        </authorList>
    </citation>
    <scope>NUCLEOTIDE SEQUENCE [LARGE SCALE GENOMIC DNA]</scope>
    <source>
        <strain evidence="3">cv. Fuhuasheng</strain>
        <tissue evidence="2">Leaves</tissue>
    </source>
</reference>